<feature type="region of interest" description="Disordered" evidence="6">
    <location>
        <begin position="428"/>
        <end position="543"/>
    </location>
</feature>
<dbReference type="SUPFAM" id="SSF54211">
    <property type="entry name" value="Ribosomal protein S5 domain 2-like"/>
    <property type="match status" value="1"/>
</dbReference>
<gene>
    <name evidence="5" type="primary">mutL</name>
    <name evidence="9" type="ORF">SAMN06265222_10986</name>
</gene>
<keyword evidence="10" id="KW-1185">Reference proteome</keyword>
<feature type="compositionally biased region" description="Gly residues" evidence="6">
    <location>
        <begin position="530"/>
        <end position="542"/>
    </location>
</feature>
<dbReference type="Pfam" id="PF01119">
    <property type="entry name" value="DNA_mis_repair"/>
    <property type="match status" value="1"/>
</dbReference>
<feature type="compositionally biased region" description="Polar residues" evidence="6">
    <location>
        <begin position="30"/>
        <end position="47"/>
    </location>
</feature>
<dbReference type="InterPro" id="IPR014790">
    <property type="entry name" value="MutL_C"/>
</dbReference>
<evidence type="ECO:0000256" key="5">
    <source>
        <dbReference type="HAMAP-Rule" id="MF_00149"/>
    </source>
</evidence>
<dbReference type="Gene3D" id="3.30.565.10">
    <property type="entry name" value="Histidine kinase-like ATPase, C-terminal domain"/>
    <property type="match status" value="1"/>
</dbReference>
<comment type="similarity">
    <text evidence="1 5">Belongs to the DNA mismatch repair MutL/HexB family.</text>
</comment>
<dbReference type="PANTHER" id="PTHR10073">
    <property type="entry name" value="DNA MISMATCH REPAIR PROTEIN MLH, PMS, MUTL"/>
    <property type="match status" value="1"/>
</dbReference>
<evidence type="ECO:0000256" key="2">
    <source>
        <dbReference type="ARBA" id="ARBA00021975"/>
    </source>
</evidence>
<feature type="compositionally biased region" description="Polar residues" evidence="6">
    <location>
        <begin position="429"/>
        <end position="446"/>
    </location>
</feature>
<feature type="region of interest" description="Disordered" evidence="6">
    <location>
        <begin position="1"/>
        <end position="53"/>
    </location>
</feature>
<keyword evidence="4 5" id="KW-0234">DNA repair</keyword>
<feature type="region of interest" description="Disordered" evidence="6">
    <location>
        <begin position="380"/>
        <end position="401"/>
    </location>
</feature>
<organism evidence="9 10">
    <name type="scientific">Neorhodopirellula lusitana</name>
    <dbReference type="NCBI Taxonomy" id="445327"/>
    <lineage>
        <taxon>Bacteria</taxon>
        <taxon>Pseudomonadati</taxon>
        <taxon>Planctomycetota</taxon>
        <taxon>Planctomycetia</taxon>
        <taxon>Pirellulales</taxon>
        <taxon>Pirellulaceae</taxon>
        <taxon>Neorhodopirellula</taxon>
    </lineage>
</organism>
<evidence type="ECO:0000256" key="1">
    <source>
        <dbReference type="ARBA" id="ARBA00006082"/>
    </source>
</evidence>
<dbReference type="InterPro" id="IPR042121">
    <property type="entry name" value="MutL_C_regsub"/>
</dbReference>
<dbReference type="Proteomes" id="UP001158067">
    <property type="component" value="Unassembled WGS sequence"/>
</dbReference>
<proteinExistence type="inferred from homology"/>
<dbReference type="PROSITE" id="PS00058">
    <property type="entry name" value="DNA_MISMATCH_REPAIR_1"/>
    <property type="match status" value="1"/>
</dbReference>
<dbReference type="InterPro" id="IPR036890">
    <property type="entry name" value="HATPase_C_sf"/>
</dbReference>
<dbReference type="Pfam" id="PF13589">
    <property type="entry name" value="HATPase_c_3"/>
    <property type="match status" value="1"/>
</dbReference>
<evidence type="ECO:0000256" key="4">
    <source>
        <dbReference type="ARBA" id="ARBA00023204"/>
    </source>
</evidence>
<dbReference type="Pfam" id="PF08676">
    <property type="entry name" value="MutL_C"/>
    <property type="match status" value="1"/>
</dbReference>
<reference evidence="9 10" key="1">
    <citation type="submission" date="2017-05" db="EMBL/GenBank/DDBJ databases">
        <authorList>
            <person name="Varghese N."/>
            <person name="Submissions S."/>
        </authorList>
    </citation>
    <scope>NUCLEOTIDE SEQUENCE [LARGE SCALE GENOMIC DNA]</scope>
    <source>
        <strain evidence="9 10">DSM 25457</strain>
    </source>
</reference>
<feature type="domain" description="DNA mismatch repair protein S5" evidence="8">
    <location>
        <begin position="260"/>
        <end position="378"/>
    </location>
</feature>
<dbReference type="Gene3D" id="3.30.1540.20">
    <property type="entry name" value="MutL, C-terminal domain, dimerisation subdomain"/>
    <property type="match status" value="1"/>
</dbReference>
<dbReference type="SMART" id="SM01340">
    <property type="entry name" value="DNA_mis_repair"/>
    <property type="match status" value="1"/>
</dbReference>
<feature type="compositionally biased region" description="Polar residues" evidence="6">
    <location>
        <begin position="479"/>
        <end position="494"/>
    </location>
</feature>
<dbReference type="SUPFAM" id="SSF55874">
    <property type="entry name" value="ATPase domain of HSP90 chaperone/DNA topoisomerase II/histidine kinase"/>
    <property type="match status" value="1"/>
</dbReference>
<dbReference type="Gene3D" id="3.30.230.10">
    <property type="match status" value="1"/>
</dbReference>
<dbReference type="CDD" id="cd16926">
    <property type="entry name" value="HATPase_MutL-MLH-PMS-like"/>
    <property type="match status" value="1"/>
</dbReference>
<dbReference type="InterPro" id="IPR020568">
    <property type="entry name" value="Ribosomal_Su5_D2-typ_SF"/>
</dbReference>
<evidence type="ECO:0000259" key="8">
    <source>
        <dbReference type="SMART" id="SM01340"/>
    </source>
</evidence>
<dbReference type="NCBIfam" id="TIGR00585">
    <property type="entry name" value="mutl"/>
    <property type="match status" value="1"/>
</dbReference>
<evidence type="ECO:0000313" key="10">
    <source>
        <dbReference type="Proteomes" id="UP001158067"/>
    </source>
</evidence>
<evidence type="ECO:0000313" key="9">
    <source>
        <dbReference type="EMBL" id="SMP65558.1"/>
    </source>
</evidence>
<dbReference type="InterPro" id="IPR013507">
    <property type="entry name" value="DNA_mismatch_S5_2-like"/>
</dbReference>
<dbReference type="CDD" id="cd00782">
    <property type="entry name" value="MutL_Trans"/>
    <property type="match status" value="1"/>
</dbReference>
<evidence type="ECO:0000259" key="7">
    <source>
        <dbReference type="SMART" id="SM00853"/>
    </source>
</evidence>
<dbReference type="InterPro" id="IPR014721">
    <property type="entry name" value="Ribsml_uS5_D2-typ_fold_subgr"/>
</dbReference>
<comment type="caution">
    <text evidence="9">The sequence shown here is derived from an EMBL/GenBank/DDBJ whole genome shotgun (WGS) entry which is preliminary data.</text>
</comment>
<dbReference type="RefSeq" id="WP_283433674.1">
    <property type="nucleotide sequence ID" value="NZ_FXUG01000009.1"/>
</dbReference>
<dbReference type="HAMAP" id="MF_00149">
    <property type="entry name" value="DNA_mis_repair"/>
    <property type="match status" value="1"/>
</dbReference>
<accession>A0ABY1QCB9</accession>
<protein>
    <recommendedName>
        <fullName evidence="2 5">DNA mismatch repair protein MutL</fullName>
    </recommendedName>
</protein>
<evidence type="ECO:0000256" key="3">
    <source>
        <dbReference type="ARBA" id="ARBA00022763"/>
    </source>
</evidence>
<dbReference type="SUPFAM" id="SSF118116">
    <property type="entry name" value="DNA mismatch repair protein MutL"/>
    <property type="match status" value="1"/>
</dbReference>
<evidence type="ECO:0000256" key="6">
    <source>
        <dbReference type="SAM" id="MobiDB-lite"/>
    </source>
</evidence>
<feature type="compositionally biased region" description="Low complexity" evidence="6">
    <location>
        <begin position="447"/>
        <end position="469"/>
    </location>
</feature>
<name>A0ABY1QCB9_9BACT</name>
<comment type="function">
    <text evidence="5">This protein is involved in the repair of mismatches in DNA. It is required for dam-dependent methyl-directed DNA mismatch repair. May act as a 'molecular matchmaker', a protein that promotes the formation of a stable complex between two or more DNA-binding proteins in an ATP-dependent manner without itself being part of a final effector complex.</text>
</comment>
<dbReference type="InterPro" id="IPR042120">
    <property type="entry name" value="MutL_C_dimsub"/>
</dbReference>
<dbReference type="SMART" id="SM00853">
    <property type="entry name" value="MutL_C"/>
    <property type="match status" value="1"/>
</dbReference>
<dbReference type="InterPro" id="IPR014762">
    <property type="entry name" value="DNA_mismatch_repair_CS"/>
</dbReference>
<dbReference type="InterPro" id="IPR037198">
    <property type="entry name" value="MutL_C_sf"/>
</dbReference>
<dbReference type="PANTHER" id="PTHR10073:SF12">
    <property type="entry name" value="DNA MISMATCH REPAIR PROTEIN MLH1"/>
    <property type="match status" value="1"/>
</dbReference>
<feature type="domain" description="MutL C-terminal dimerisation" evidence="7">
    <location>
        <begin position="555"/>
        <end position="700"/>
    </location>
</feature>
<feature type="compositionally biased region" description="Basic and acidic residues" evidence="6">
    <location>
        <begin position="495"/>
        <end position="513"/>
    </location>
</feature>
<sequence length="747" mass="80640">MSNAQSESVAVLTDSAASDETTSPAAAAPQSSENKASENTGSENQVPQIKGPRIIRQLPPQLVNQIAAGEVIERPASVVKELLENSIDAGATRVDLTIDGGGVERIRISDDGCGMTAEQLPLAVTSHATSKLPDDDSLFHVGTLGFRGEALASIASVSQMTIRSRAEGEPSGSQIDIRGGIIESPGPCGCPVGTTIEVRNLFFNTPVRRKFLKTPQTERGHIVEAFTRLALANPKVHFSLRNGDKEMFDLLPTVRWADRIESFFGTEISESLIPIDSEDSQVKITGYACDPSVSRGNNRMQYLFLNGRHIRDRALQHALGESYRGMLMVGRHPVCFLRMTMPPEMIDVNVHPAKLEVRFTDSGRVYSRLLQTLRQRFLSTDMTHRVGSPEPPPPIQGEALRTPSESVMGMPARDVDTQRQSVIDWARTGQDTPSVSPHLPQSQRIDSASPGNASGSSLSSSSMLGGVPSFQPFDGGAQPGSNNQHAASDSTSAPHSDRAPHADRAPHSDRAPWDGDETQGVAGPQPGADMGTGPGFGQGLGQGNSIAPRPSVCYLGFQVHNRYLVTQDDKGMVVIDQHALHERVLYERVCKKVLGEDSSLEAQRLLVPEPVSMTPAERAAALEVKDTLARIGLEIEDFGGETILIHSYPAILPKRGPAEMLRTILESVMGAGRDPNPKDLLNHLLSTVACKAAVKAGDPLSPEEITSLLEQKDLYLETHHCPHGRPTALFFSLNELDKMFGRLGPRG</sequence>
<dbReference type="InterPro" id="IPR038973">
    <property type="entry name" value="MutL/Mlh/Pms-like"/>
</dbReference>
<dbReference type="InterPro" id="IPR020667">
    <property type="entry name" value="DNA_mismatch_repair_MutL"/>
</dbReference>
<dbReference type="InterPro" id="IPR002099">
    <property type="entry name" value="MutL/Mlh/PMS"/>
</dbReference>
<keyword evidence="3 5" id="KW-0227">DNA damage</keyword>
<dbReference type="Gene3D" id="3.30.1370.100">
    <property type="entry name" value="MutL, C-terminal domain, regulatory subdomain"/>
    <property type="match status" value="1"/>
</dbReference>
<dbReference type="EMBL" id="FXUG01000009">
    <property type="protein sequence ID" value="SMP65558.1"/>
    <property type="molecule type" value="Genomic_DNA"/>
</dbReference>